<dbReference type="Proteomes" id="UP000230046">
    <property type="component" value="Unassembled WGS sequence"/>
</dbReference>
<accession>A0A2G8I845</accession>
<name>A0A2G8I845_PREIN</name>
<reference evidence="1 2" key="1">
    <citation type="submission" date="2017-11" db="EMBL/GenBank/DDBJ databases">
        <title>Genome sequencing of Prevotella intermedia KCOM 1653.</title>
        <authorList>
            <person name="Kook J.-K."/>
            <person name="Park S.-N."/>
            <person name="Lim Y.K."/>
        </authorList>
    </citation>
    <scope>NUCLEOTIDE SEQUENCE [LARGE SCALE GENOMIC DNA]</scope>
    <source>
        <strain evidence="1 2">KCOM 1653</strain>
    </source>
</reference>
<protein>
    <submittedName>
        <fullName evidence="1">Uncharacterized protein</fullName>
    </submittedName>
</protein>
<evidence type="ECO:0000313" key="1">
    <source>
        <dbReference type="EMBL" id="PIK19692.1"/>
    </source>
</evidence>
<dbReference type="AlphaFoldDB" id="A0A2G8I845"/>
<dbReference type="EMBL" id="PEKN01000002">
    <property type="protein sequence ID" value="PIK19692.1"/>
    <property type="molecule type" value="Genomic_DNA"/>
</dbReference>
<organism evidence="1 2">
    <name type="scientific">Prevotella intermedia</name>
    <dbReference type="NCBI Taxonomy" id="28131"/>
    <lineage>
        <taxon>Bacteria</taxon>
        <taxon>Pseudomonadati</taxon>
        <taxon>Bacteroidota</taxon>
        <taxon>Bacteroidia</taxon>
        <taxon>Bacteroidales</taxon>
        <taxon>Prevotellaceae</taxon>
        <taxon>Prevotella</taxon>
    </lineage>
</organism>
<comment type="caution">
    <text evidence="1">The sequence shown here is derived from an EMBL/GenBank/DDBJ whole genome shotgun (WGS) entry which is preliminary data.</text>
</comment>
<gene>
    <name evidence="1" type="ORF">CTI18_12505</name>
</gene>
<sequence length="76" mass="8879">MHRKTYAFATPNRNYRFSSELSLQNQGGFPPLLKQNFIKIIHFTKYFRTFVLVSRSDNCLLFFALQKGKVGTVFAQ</sequence>
<evidence type="ECO:0000313" key="2">
    <source>
        <dbReference type="Proteomes" id="UP000230046"/>
    </source>
</evidence>
<proteinExistence type="predicted"/>